<keyword evidence="2 8" id="KW-0597">Phosphoprotein</keyword>
<evidence type="ECO:0000256" key="3">
    <source>
        <dbReference type="ARBA" id="ARBA00023012"/>
    </source>
</evidence>
<dbReference type="FunFam" id="1.10.10.10:FF:000018">
    <property type="entry name" value="DNA-binding response regulator ResD"/>
    <property type="match status" value="1"/>
</dbReference>
<keyword evidence="6" id="KW-0804">Transcription</keyword>
<evidence type="ECO:0000256" key="7">
    <source>
        <dbReference type="ARBA" id="ARBA00024867"/>
    </source>
</evidence>
<evidence type="ECO:0000256" key="9">
    <source>
        <dbReference type="PROSITE-ProRule" id="PRU01091"/>
    </source>
</evidence>
<reference evidence="12" key="2">
    <citation type="submission" date="2021-04" db="EMBL/GenBank/DDBJ databases">
        <authorList>
            <person name="Gilroy R."/>
        </authorList>
    </citation>
    <scope>NUCLEOTIDE SEQUENCE</scope>
    <source>
        <strain evidence="12">ChiGjej4B4-12881</strain>
    </source>
</reference>
<dbReference type="SUPFAM" id="SSF46894">
    <property type="entry name" value="C-terminal effector domain of the bipartite response regulators"/>
    <property type="match status" value="1"/>
</dbReference>
<evidence type="ECO:0000313" key="13">
    <source>
        <dbReference type="Proteomes" id="UP000886780"/>
    </source>
</evidence>
<comment type="caution">
    <text evidence="12">The sequence shown here is derived from an EMBL/GenBank/DDBJ whole genome shotgun (WGS) entry which is preliminary data.</text>
</comment>
<dbReference type="InterPro" id="IPR001789">
    <property type="entry name" value="Sig_transdc_resp-reg_receiver"/>
</dbReference>
<dbReference type="GO" id="GO:0000156">
    <property type="term" value="F:phosphorelay response regulator activity"/>
    <property type="evidence" value="ECO:0007669"/>
    <property type="project" value="TreeGrafter"/>
</dbReference>
<keyword evidence="3" id="KW-0902">Two-component regulatory system</keyword>
<comment type="function">
    <text evidence="7">May play the central regulatory role in sporulation. It may be an element of the effector pathway responsible for the activation of sporulation genes in response to nutritional stress. Spo0A may act in concert with spo0H (a sigma factor) to control the expression of some genes that are critical to the sporulation process.</text>
</comment>
<accession>A0A9D1W3F8</accession>
<dbReference type="GO" id="GO:0000976">
    <property type="term" value="F:transcription cis-regulatory region binding"/>
    <property type="evidence" value="ECO:0007669"/>
    <property type="project" value="TreeGrafter"/>
</dbReference>
<dbReference type="InterPro" id="IPR039420">
    <property type="entry name" value="WalR-like"/>
</dbReference>
<dbReference type="SMART" id="SM00862">
    <property type="entry name" value="Trans_reg_C"/>
    <property type="match status" value="1"/>
</dbReference>
<dbReference type="Proteomes" id="UP000886780">
    <property type="component" value="Unassembled WGS sequence"/>
</dbReference>
<protein>
    <recommendedName>
        <fullName evidence="1">Stage 0 sporulation protein A homolog</fullName>
    </recommendedName>
</protein>
<dbReference type="CDD" id="cd00383">
    <property type="entry name" value="trans_reg_C"/>
    <property type="match status" value="1"/>
</dbReference>
<gene>
    <name evidence="12" type="ORF">IAA28_02105</name>
</gene>
<dbReference type="PANTHER" id="PTHR48111:SF1">
    <property type="entry name" value="TWO-COMPONENT RESPONSE REGULATOR ORR33"/>
    <property type="match status" value="1"/>
</dbReference>
<dbReference type="GO" id="GO:0006355">
    <property type="term" value="P:regulation of DNA-templated transcription"/>
    <property type="evidence" value="ECO:0007669"/>
    <property type="project" value="InterPro"/>
</dbReference>
<dbReference type="SUPFAM" id="SSF52172">
    <property type="entry name" value="CheY-like"/>
    <property type="match status" value="1"/>
</dbReference>
<evidence type="ECO:0000256" key="5">
    <source>
        <dbReference type="ARBA" id="ARBA00023125"/>
    </source>
</evidence>
<name>A0A9D1W3F8_9FIRM</name>
<dbReference type="Gene3D" id="3.40.50.2300">
    <property type="match status" value="1"/>
</dbReference>
<dbReference type="Pfam" id="PF00072">
    <property type="entry name" value="Response_reg"/>
    <property type="match status" value="1"/>
</dbReference>
<reference evidence="12" key="1">
    <citation type="journal article" date="2021" name="PeerJ">
        <title>Extensive microbial diversity within the chicken gut microbiome revealed by metagenomics and culture.</title>
        <authorList>
            <person name="Gilroy R."/>
            <person name="Ravi A."/>
            <person name="Getino M."/>
            <person name="Pursley I."/>
            <person name="Horton D.L."/>
            <person name="Alikhan N.F."/>
            <person name="Baker D."/>
            <person name="Gharbi K."/>
            <person name="Hall N."/>
            <person name="Watson M."/>
            <person name="Adriaenssens E.M."/>
            <person name="Foster-Nyarko E."/>
            <person name="Jarju S."/>
            <person name="Secka A."/>
            <person name="Antonio M."/>
            <person name="Oren A."/>
            <person name="Chaudhuri R.R."/>
            <person name="La Ragione R."/>
            <person name="Hildebrand F."/>
            <person name="Pallen M.J."/>
        </authorList>
    </citation>
    <scope>NUCLEOTIDE SEQUENCE</scope>
    <source>
        <strain evidence="12">ChiGjej4B4-12881</strain>
    </source>
</reference>
<evidence type="ECO:0000313" key="12">
    <source>
        <dbReference type="EMBL" id="HIX51582.1"/>
    </source>
</evidence>
<evidence type="ECO:0000256" key="8">
    <source>
        <dbReference type="PROSITE-ProRule" id="PRU00169"/>
    </source>
</evidence>
<keyword evidence="4" id="KW-0805">Transcription regulation</keyword>
<feature type="domain" description="Response regulatory" evidence="10">
    <location>
        <begin position="1"/>
        <end position="117"/>
    </location>
</feature>
<dbReference type="GO" id="GO:0032993">
    <property type="term" value="C:protein-DNA complex"/>
    <property type="evidence" value="ECO:0007669"/>
    <property type="project" value="TreeGrafter"/>
</dbReference>
<feature type="modified residue" description="4-aspartylphosphate" evidence="8">
    <location>
        <position position="50"/>
    </location>
</feature>
<evidence type="ECO:0000256" key="2">
    <source>
        <dbReference type="ARBA" id="ARBA00022553"/>
    </source>
</evidence>
<dbReference type="Gene3D" id="6.10.250.690">
    <property type="match status" value="1"/>
</dbReference>
<dbReference type="Pfam" id="PF00486">
    <property type="entry name" value="Trans_reg_C"/>
    <property type="match status" value="1"/>
</dbReference>
<evidence type="ECO:0000259" key="11">
    <source>
        <dbReference type="PROSITE" id="PS51755"/>
    </source>
</evidence>
<dbReference type="InterPro" id="IPR016032">
    <property type="entry name" value="Sig_transdc_resp-reg_C-effctor"/>
</dbReference>
<dbReference type="Gene3D" id="1.10.10.10">
    <property type="entry name" value="Winged helix-like DNA-binding domain superfamily/Winged helix DNA-binding domain"/>
    <property type="match status" value="1"/>
</dbReference>
<dbReference type="InterPro" id="IPR036388">
    <property type="entry name" value="WH-like_DNA-bd_sf"/>
</dbReference>
<evidence type="ECO:0000256" key="4">
    <source>
        <dbReference type="ARBA" id="ARBA00023015"/>
    </source>
</evidence>
<dbReference type="InterPro" id="IPR011006">
    <property type="entry name" value="CheY-like_superfamily"/>
</dbReference>
<feature type="domain" description="OmpR/PhoB-type" evidence="11">
    <location>
        <begin position="125"/>
        <end position="221"/>
    </location>
</feature>
<dbReference type="SMART" id="SM00448">
    <property type="entry name" value="REC"/>
    <property type="match status" value="1"/>
</dbReference>
<dbReference type="AlphaFoldDB" id="A0A9D1W3F8"/>
<keyword evidence="5 9" id="KW-0238">DNA-binding</keyword>
<evidence type="ECO:0000256" key="1">
    <source>
        <dbReference type="ARBA" id="ARBA00018672"/>
    </source>
</evidence>
<sequence length="224" mass="24918">MIYIVEDDSSIRELVAYTLNSQGMEAEGFECPSAFFKALDKKMPDLVLLDIMLPEMDGLSVLRKLKGTPACSRLPVIMLTAKGSEYDTVMGLDSGADDYIPKPFGMMELLARIRAVLRRTKEKKGEVREYGSICVYPESRRVTVNGEEVTLTSKEFDLLCALMAQAEKVCTRSQLLSTVWGYISDGESRTVDVHIKTLRQKLGEAGQLIETVRGMGYKIGGNEK</sequence>
<proteinExistence type="predicted"/>
<feature type="DNA-binding region" description="OmpR/PhoB-type" evidence="9">
    <location>
        <begin position="125"/>
        <end position="221"/>
    </location>
</feature>
<dbReference type="PROSITE" id="PS50110">
    <property type="entry name" value="RESPONSE_REGULATORY"/>
    <property type="match status" value="1"/>
</dbReference>
<dbReference type="InterPro" id="IPR001867">
    <property type="entry name" value="OmpR/PhoB-type_DNA-bd"/>
</dbReference>
<evidence type="ECO:0000259" key="10">
    <source>
        <dbReference type="PROSITE" id="PS50110"/>
    </source>
</evidence>
<dbReference type="PROSITE" id="PS51755">
    <property type="entry name" value="OMPR_PHOB"/>
    <property type="match status" value="1"/>
</dbReference>
<organism evidence="12 13">
    <name type="scientific">Candidatus Lachnoclostridium stercoripullorum</name>
    <dbReference type="NCBI Taxonomy" id="2838635"/>
    <lineage>
        <taxon>Bacteria</taxon>
        <taxon>Bacillati</taxon>
        <taxon>Bacillota</taxon>
        <taxon>Clostridia</taxon>
        <taxon>Lachnospirales</taxon>
        <taxon>Lachnospiraceae</taxon>
    </lineage>
</organism>
<dbReference type="EMBL" id="DXEU01000037">
    <property type="protein sequence ID" value="HIX51582.1"/>
    <property type="molecule type" value="Genomic_DNA"/>
</dbReference>
<dbReference type="GO" id="GO:0005829">
    <property type="term" value="C:cytosol"/>
    <property type="evidence" value="ECO:0007669"/>
    <property type="project" value="TreeGrafter"/>
</dbReference>
<evidence type="ECO:0000256" key="6">
    <source>
        <dbReference type="ARBA" id="ARBA00023163"/>
    </source>
</evidence>
<dbReference type="PANTHER" id="PTHR48111">
    <property type="entry name" value="REGULATOR OF RPOS"/>
    <property type="match status" value="1"/>
</dbReference>